<protein>
    <submittedName>
        <fullName evidence="2">Putative secreted protein</fullName>
    </submittedName>
</protein>
<sequence length="83" mass="9885">MIHRRIYNLLVVLFFFSSLSDDLDDIIYIYDSRWWHTTMQAASSVRTVSVFSVLNRTHLFLLVDIYCLRASVGYDMKDEEMIK</sequence>
<evidence type="ECO:0000256" key="1">
    <source>
        <dbReference type="SAM" id="SignalP"/>
    </source>
</evidence>
<feature type="signal peptide" evidence="1">
    <location>
        <begin position="1"/>
        <end position="20"/>
    </location>
</feature>
<dbReference type="AlphaFoldDB" id="A0A023G3M6"/>
<feature type="chain" id="PRO_5001520550" evidence="1">
    <location>
        <begin position="21"/>
        <end position="83"/>
    </location>
</feature>
<reference evidence="2" key="1">
    <citation type="submission" date="2014-03" db="EMBL/GenBank/DDBJ databases">
        <title>The sialotranscriptome of Amblyomma triste, Amblyomma parvum and Amblyomma cajennense ticks, uncovered by 454-based RNA-seq.</title>
        <authorList>
            <person name="Garcia G.R."/>
            <person name="Gardinassi L.G."/>
            <person name="Ribeiro J.M."/>
            <person name="Anatriello E."/>
            <person name="Ferreira B.R."/>
            <person name="Moreira H.N."/>
            <person name="Mafra C."/>
            <person name="Olegario M.M."/>
            <person name="Szabo P.J."/>
            <person name="Miranda-Santos I.K."/>
            <person name="Maruyama S.R."/>
        </authorList>
    </citation>
    <scope>NUCLEOTIDE SEQUENCE</scope>
    <source>
        <strain evidence="2">Mato Grasso do Sul</strain>
        <tissue evidence="2">Salivary glands</tissue>
    </source>
</reference>
<evidence type="ECO:0000313" key="2">
    <source>
        <dbReference type="EMBL" id="JAC27453.1"/>
    </source>
</evidence>
<accession>A0A023G3M6</accession>
<proteinExistence type="evidence at transcript level"/>
<dbReference type="EMBL" id="GBBM01007965">
    <property type="protein sequence ID" value="JAC27453.1"/>
    <property type="molecule type" value="mRNA"/>
</dbReference>
<organism evidence="2">
    <name type="scientific">Amblyomma triste</name>
    <name type="common">Neotropical tick</name>
    <dbReference type="NCBI Taxonomy" id="251400"/>
    <lineage>
        <taxon>Eukaryota</taxon>
        <taxon>Metazoa</taxon>
        <taxon>Ecdysozoa</taxon>
        <taxon>Arthropoda</taxon>
        <taxon>Chelicerata</taxon>
        <taxon>Arachnida</taxon>
        <taxon>Acari</taxon>
        <taxon>Parasitiformes</taxon>
        <taxon>Ixodida</taxon>
        <taxon>Ixodoidea</taxon>
        <taxon>Ixodidae</taxon>
        <taxon>Amblyomminae</taxon>
        <taxon>Amblyomma</taxon>
    </lineage>
</organism>
<name>A0A023G3M6_AMBTT</name>
<keyword evidence="1" id="KW-0732">Signal</keyword>